<sequence length="336" mass="36789">MSWPRALPATAAMTGLAAQALALTLWLAPGTFLAGLPGVLSGTPIAQGFLLHGAGTLALFLGLRYQGQPGDWRFNTITAAALPVVGGLGLLLTEAIVLLPRQDDRQPAWRRHPLPSLPDSPVTPPDESGQALREGLASVLAQSQDSHLRQEALLQSQHLPTRTAISLMRRGLADDADDIRLLGYSMLNRLESQLEQRIQHLRQVIDKEGDVSGRAHEALACLYAEYAYLELAQGSACELMLKQALDSLDHAIDRAPSAERWRQRARLGLLQRRPQQTRIDLDKATVQGAPDLAVATLSAELAYLERDTVGLRETLATLADHHHVPPRLQSLREFWQ</sequence>
<evidence type="ECO:0000256" key="2">
    <source>
        <dbReference type="SAM" id="Phobius"/>
    </source>
</evidence>
<evidence type="ECO:0000313" key="3">
    <source>
        <dbReference type="EMBL" id="XBO71161.1"/>
    </source>
</evidence>
<accession>A0AAU7KI00</accession>
<feature type="region of interest" description="Disordered" evidence="1">
    <location>
        <begin position="108"/>
        <end position="130"/>
    </location>
</feature>
<organism evidence="3">
    <name type="scientific">Halomonas sp. RT37</name>
    <dbReference type="NCBI Taxonomy" id="2950872"/>
    <lineage>
        <taxon>Bacteria</taxon>
        <taxon>Pseudomonadati</taxon>
        <taxon>Pseudomonadota</taxon>
        <taxon>Gammaproteobacteria</taxon>
        <taxon>Oceanospirillales</taxon>
        <taxon>Halomonadaceae</taxon>
        <taxon>Halomonas</taxon>
    </lineage>
</organism>
<name>A0AAU7KI00_9GAMM</name>
<keyword evidence="2" id="KW-1133">Transmembrane helix</keyword>
<feature type="compositionally biased region" description="Pro residues" evidence="1">
    <location>
        <begin position="115"/>
        <end position="124"/>
    </location>
</feature>
<dbReference type="EMBL" id="CP098827">
    <property type="protein sequence ID" value="XBO71161.1"/>
    <property type="molecule type" value="Genomic_DNA"/>
</dbReference>
<dbReference type="AlphaFoldDB" id="A0AAU7KI00"/>
<reference evidence="3" key="1">
    <citation type="submission" date="2022-06" db="EMBL/GenBank/DDBJ databases">
        <title>A novel DMS-producing enzyme.</title>
        <authorList>
            <person name="Zhang Y."/>
        </authorList>
    </citation>
    <scope>NUCLEOTIDE SEQUENCE</scope>
    <source>
        <strain evidence="3">RT37</strain>
    </source>
</reference>
<evidence type="ECO:0000256" key="1">
    <source>
        <dbReference type="SAM" id="MobiDB-lite"/>
    </source>
</evidence>
<feature type="transmembrane region" description="Helical" evidence="2">
    <location>
        <begin position="77"/>
        <end position="99"/>
    </location>
</feature>
<dbReference type="RefSeq" id="WP_348827356.1">
    <property type="nucleotide sequence ID" value="NZ_CP098827.1"/>
</dbReference>
<gene>
    <name evidence="3" type="ORF">NFG58_00110</name>
</gene>
<proteinExistence type="predicted"/>
<keyword evidence="2" id="KW-0472">Membrane</keyword>
<feature type="transmembrane region" description="Helical" evidence="2">
    <location>
        <begin position="46"/>
        <end position="65"/>
    </location>
</feature>
<keyword evidence="2" id="KW-0812">Transmembrane</keyword>
<protein>
    <submittedName>
        <fullName evidence="3">Uncharacterized protein</fullName>
    </submittedName>
</protein>